<sequence length="267" mass="28193">MLFRNMRLKYFNEAGADGADGGGQGGEVVNAEDGVTKPEVKLDKGAITEPAKTGLDKEVPSSGTMDQYVEQYAADKPALSLALSFLKDAGVSPEDTAFKLAEVDGDFTLLEAMLAQKGLPGTDQMLGILKGEVEAHRAAVAEAQEKSEAQVAEILGESQEEILDWARETATEEEKEAINSMFEAGGVYAAAAAIMLRENFMSTTNPTKPAATIPVTPKTPQAHVQMTASAYASAVQELAKKVGGDPRGTPEYAALTQKRAAARARGI</sequence>
<dbReference type="Proteomes" id="UP000278112">
    <property type="component" value="Segment"/>
</dbReference>
<accession>A0A3S9QIE9</accession>
<evidence type="ECO:0000313" key="2">
    <source>
        <dbReference type="EMBL" id="AZQ96395.1"/>
    </source>
</evidence>
<feature type="region of interest" description="Disordered" evidence="1">
    <location>
        <begin position="14"/>
        <end position="35"/>
    </location>
</feature>
<evidence type="ECO:0000256" key="1">
    <source>
        <dbReference type="SAM" id="MobiDB-lite"/>
    </source>
</evidence>
<gene>
    <name evidence="2" type="ORF">ZPAH7_orf00014</name>
</gene>
<proteinExistence type="predicted"/>
<evidence type="ECO:0000313" key="3">
    <source>
        <dbReference type="Proteomes" id="UP000278112"/>
    </source>
</evidence>
<name>A0A3S9QIE9_9CAUD</name>
<organism evidence="2 3">
    <name type="scientific">Aeromonas phage ZPAH7</name>
    <dbReference type="NCBI Taxonomy" id="2420320"/>
    <lineage>
        <taxon>Viruses</taxon>
        <taxon>Duplodnaviria</taxon>
        <taxon>Heunggongvirae</taxon>
        <taxon>Uroviricota</taxon>
        <taxon>Caudoviricetes</taxon>
        <taxon>Autographivirales</taxon>
        <taxon>Autonotataviridae</taxon>
        <taxon>Aerosvirus</taxon>
        <taxon>Aerosvirus ZPAH7</taxon>
    </lineage>
</organism>
<keyword evidence="3" id="KW-1185">Reference proteome</keyword>
<dbReference type="EMBL" id="MH992513">
    <property type="protein sequence ID" value="AZQ96395.1"/>
    <property type="molecule type" value="Genomic_DNA"/>
</dbReference>
<reference evidence="2 3" key="1">
    <citation type="submission" date="2018-09" db="EMBL/GenBank/DDBJ databases">
        <authorList>
            <person name="Islam M.S."/>
            <person name="Li J."/>
            <person name="Zhou Y."/>
        </authorList>
    </citation>
    <scope>NUCLEOTIDE SEQUENCE [LARGE SCALE GENOMIC DNA]</scope>
</reference>
<protein>
    <submittedName>
        <fullName evidence="2">Putative scaffolding protein</fullName>
    </submittedName>
</protein>